<gene>
    <name evidence="3" type="ORF">ZYGR_0S01060</name>
</gene>
<evidence type="ECO:0000313" key="4">
    <source>
        <dbReference type="Proteomes" id="UP000187013"/>
    </source>
</evidence>
<dbReference type="InterPro" id="IPR050523">
    <property type="entry name" value="AKR_Detox_Biosynth"/>
</dbReference>
<dbReference type="InterPro" id="IPR036812">
    <property type="entry name" value="NAD(P)_OxRdtase_dom_sf"/>
</dbReference>
<dbReference type="PANTHER" id="PTHR43364:SF15">
    <property type="entry name" value="ARYL-ALCOHOL DEHYDROGENASE AAD16-RELATED"/>
    <property type="match status" value="1"/>
</dbReference>
<dbReference type="OrthoDB" id="48988at2759"/>
<dbReference type="FunFam" id="3.20.20.100:FF:000004">
    <property type="entry name" value="Oxidoreductase, aldo/keto reductase"/>
    <property type="match status" value="1"/>
</dbReference>
<dbReference type="Pfam" id="PF00248">
    <property type="entry name" value="Aldo_ket_red"/>
    <property type="match status" value="1"/>
</dbReference>
<evidence type="ECO:0000313" key="3">
    <source>
        <dbReference type="EMBL" id="GAV49973.1"/>
    </source>
</evidence>
<proteinExistence type="predicted"/>
<dbReference type="SUPFAM" id="SSF51430">
    <property type="entry name" value="NAD(P)-linked oxidoreductase"/>
    <property type="match status" value="1"/>
</dbReference>
<dbReference type="Proteomes" id="UP000187013">
    <property type="component" value="Unassembled WGS sequence"/>
</dbReference>
<name>A0A1Q3A2W6_ZYGRO</name>
<reference evidence="3 4" key="1">
    <citation type="submission" date="2016-08" db="EMBL/GenBank/DDBJ databases">
        <title>Draft genome sequence of allopolyploid Zygosaccharomyces rouxii.</title>
        <authorList>
            <person name="Watanabe J."/>
            <person name="Uehara K."/>
            <person name="Mogi Y."/>
            <person name="Tsukioka Y."/>
        </authorList>
    </citation>
    <scope>NUCLEOTIDE SEQUENCE [LARGE SCALE GENOMIC DNA]</scope>
    <source>
        <strain evidence="3 4">NBRC 110957</strain>
    </source>
</reference>
<dbReference type="AlphaFoldDB" id="A0A1Q3A2W6"/>
<sequence>MKKIYKGNPRAAHITLDGPPHERSSRRTSKVKYTEIIMSIAQQVRFGNTGLKISPIVVGCMSFGSKEWADWLIEDKEEVFKILKRAYDRGLRTYDTADVYSNGLSERILGEFLRHYNINRETVVILTKVFFPTDESIHVTSKFDFSEQELLTLTNQRGLSRKHILAGVKASIERLGTYIDVLQIHRLDHETPMEEIMRALNDVVTPGDVRYIGASSMLATEFAELNFIAERHDWFKFVSSQSYYSLLYREDERELIPFAKRHGIALIPWSPLSGGALTRPLGGTSNRSQTDNFKGILGVDNLKDNEKEIVNRLEKVVNEKGQSMAAVATAWVLHKGCNPIIGFNSIKRVDQALDALEVKLSEQEISYLEEPYLPRNLVM</sequence>
<feature type="domain" description="NADP-dependent oxidoreductase" evidence="2">
    <location>
        <begin position="55"/>
        <end position="370"/>
    </location>
</feature>
<dbReference type="eggNOG" id="KOG1575">
    <property type="taxonomic scope" value="Eukaryota"/>
</dbReference>
<dbReference type="EMBL" id="BDGX01000019">
    <property type="protein sequence ID" value="GAV49973.1"/>
    <property type="molecule type" value="Genomic_DNA"/>
</dbReference>
<evidence type="ECO:0000259" key="2">
    <source>
        <dbReference type="Pfam" id="PF00248"/>
    </source>
</evidence>
<dbReference type="InterPro" id="IPR023210">
    <property type="entry name" value="NADP_OxRdtase_dom"/>
</dbReference>
<dbReference type="GO" id="GO:0016491">
    <property type="term" value="F:oxidoreductase activity"/>
    <property type="evidence" value="ECO:0007669"/>
    <property type="project" value="UniProtKB-KW"/>
</dbReference>
<keyword evidence="1" id="KW-0560">Oxidoreductase</keyword>
<protein>
    <recommendedName>
        <fullName evidence="2">NADP-dependent oxidoreductase domain-containing protein</fullName>
    </recommendedName>
</protein>
<comment type="caution">
    <text evidence="3">The sequence shown here is derived from an EMBL/GenBank/DDBJ whole genome shotgun (WGS) entry which is preliminary data.</text>
</comment>
<organism evidence="3 4">
    <name type="scientific">Zygosaccharomyces rouxii</name>
    <dbReference type="NCBI Taxonomy" id="4956"/>
    <lineage>
        <taxon>Eukaryota</taxon>
        <taxon>Fungi</taxon>
        <taxon>Dikarya</taxon>
        <taxon>Ascomycota</taxon>
        <taxon>Saccharomycotina</taxon>
        <taxon>Saccharomycetes</taxon>
        <taxon>Saccharomycetales</taxon>
        <taxon>Saccharomycetaceae</taxon>
        <taxon>Zygosaccharomyces</taxon>
    </lineage>
</organism>
<dbReference type="Gene3D" id="3.20.20.100">
    <property type="entry name" value="NADP-dependent oxidoreductase domain"/>
    <property type="match status" value="1"/>
</dbReference>
<evidence type="ECO:0000256" key="1">
    <source>
        <dbReference type="ARBA" id="ARBA00023002"/>
    </source>
</evidence>
<accession>A0A1Q3A2W6</accession>
<dbReference type="PANTHER" id="PTHR43364">
    <property type="entry name" value="NADH-SPECIFIC METHYLGLYOXAL REDUCTASE-RELATED"/>
    <property type="match status" value="1"/>
</dbReference>
<dbReference type="CDD" id="cd19079">
    <property type="entry name" value="AKR_EcYajO-like"/>
    <property type="match status" value="1"/>
</dbReference>
<dbReference type="GO" id="GO:0005829">
    <property type="term" value="C:cytosol"/>
    <property type="evidence" value="ECO:0007669"/>
    <property type="project" value="UniProtKB-ARBA"/>
</dbReference>